<dbReference type="InterPro" id="IPR037167">
    <property type="entry name" value="Peptidase_S11_C_sf"/>
</dbReference>
<keyword evidence="5 16" id="KW-0121">Carboxypeptidase</keyword>
<dbReference type="RefSeq" id="WP_274141592.1">
    <property type="nucleotide sequence ID" value="NZ_JAJUBB010000004.1"/>
</dbReference>
<proteinExistence type="inferred from homology"/>
<reference evidence="16" key="1">
    <citation type="submission" date="2021-12" db="EMBL/GenBank/DDBJ databases">
        <title>Enterovibrio ZSDZ35 sp. nov. and Enterovibrio ZSDZ42 sp. nov., isolated from coastal seawater in Qingdao.</title>
        <authorList>
            <person name="Zhang P."/>
        </authorList>
    </citation>
    <scope>NUCLEOTIDE SEQUENCE</scope>
    <source>
        <strain evidence="16">ZSDZ35</strain>
    </source>
</reference>
<comment type="caution">
    <text evidence="16">The sequence shown here is derived from an EMBL/GenBank/DDBJ whole genome shotgun (WGS) entry which is preliminary data.</text>
</comment>
<evidence type="ECO:0000256" key="12">
    <source>
        <dbReference type="ARBA" id="ARBA00034000"/>
    </source>
</evidence>
<comment type="pathway">
    <text evidence="2">Cell wall biogenesis; peptidoglycan biosynthesis.</text>
</comment>
<dbReference type="SMART" id="SM00936">
    <property type="entry name" value="PBP5_C"/>
    <property type="match status" value="1"/>
</dbReference>
<protein>
    <recommendedName>
        <fullName evidence="4">serine-type D-Ala-D-Ala carboxypeptidase</fullName>
        <ecNumber evidence="4">3.4.16.4</ecNumber>
    </recommendedName>
</protein>
<evidence type="ECO:0000256" key="9">
    <source>
        <dbReference type="ARBA" id="ARBA00022960"/>
    </source>
</evidence>
<keyword evidence="6" id="KW-0645">Protease</keyword>
<gene>
    <name evidence="16" type="ORF">LRP49_08425</name>
</gene>
<dbReference type="InterPro" id="IPR015956">
    <property type="entry name" value="Peniciliin-bd_prot_C_sf"/>
</dbReference>
<evidence type="ECO:0000256" key="4">
    <source>
        <dbReference type="ARBA" id="ARBA00012448"/>
    </source>
</evidence>
<evidence type="ECO:0000256" key="14">
    <source>
        <dbReference type="SAM" id="SignalP"/>
    </source>
</evidence>
<dbReference type="Proteomes" id="UP001149821">
    <property type="component" value="Unassembled WGS sequence"/>
</dbReference>
<keyword evidence="10" id="KW-0573">Peptidoglycan synthesis</keyword>
<evidence type="ECO:0000256" key="1">
    <source>
        <dbReference type="ARBA" id="ARBA00003217"/>
    </source>
</evidence>
<evidence type="ECO:0000256" key="8">
    <source>
        <dbReference type="ARBA" id="ARBA00022801"/>
    </source>
</evidence>
<evidence type="ECO:0000256" key="3">
    <source>
        <dbReference type="ARBA" id="ARBA00007164"/>
    </source>
</evidence>
<dbReference type="EMBL" id="JAJUBB010000004">
    <property type="protein sequence ID" value="MDD1781230.1"/>
    <property type="molecule type" value="Genomic_DNA"/>
</dbReference>
<dbReference type="PRINTS" id="PR00725">
    <property type="entry name" value="DADACBPTASE1"/>
</dbReference>
<dbReference type="InterPro" id="IPR012907">
    <property type="entry name" value="Peptidase_S11_C"/>
</dbReference>
<name>A0ABT5QL58_9GAMM</name>
<sequence length="387" mass="42664">MKRTAIVVLSLVTLFPAQALTVKPNPPQIAAKGYVLMDFHSGMVIAEKDANEPLAPASLTKLMTAYVVGQEIKLGRLAWDDRVDVSENAWSAKFPDSSKMFIKPGDVVTVKDLMRGLIIQSGNDAAVALAEHIAGSESAFVNLMNSWAEKLGMDSSQFVNAHGLDAYGIQSTAMDMAVLMQSIIEELPEVYDLYSEKVFTWAKITQYNRNKLLWDRSLDVDGGKTGYTSDAGYSLASSATEGRMRLVSVVMGTSSQQARESASKNLLNYGFRFYDSQQVAKRDGLETQVKVWKGQTEEVALTYKDDIYLTLPRNQADSVTKSVVIDGPVVAPIEKGKPLGRVEWRSNGEVVNSVSLISAESIEQTSWIGRVWDGIVLWFHTKWSAIF</sequence>
<keyword evidence="7 14" id="KW-0732">Signal</keyword>
<dbReference type="GO" id="GO:0004180">
    <property type="term" value="F:carboxypeptidase activity"/>
    <property type="evidence" value="ECO:0007669"/>
    <property type="project" value="UniProtKB-KW"/>
</dbReference>
<evidence type="ECO:0000256" key="10">
    <source>
        <dbReference type="ARBA" id="ARBA00022984"/>
    </source>
</evidence>
<dbReference type="PANTHER" id="PTHR21581">
    <property type="entry name" value="D-ALANYL-D-ALANINE CARBOXYPEPTIDASE"/>
    <property type="match status" value="1"/>
</dbReference>
<dbReference type="Gene3D" id="3.40.710.10">
    <property type="entry name" value="DD-peptidase/beta-lactamase superfamily"/>
    <property type="match status" value="1"/>
</dbReference>
<evidence type="ECO:0000313" key="16">
    <source>
        <dbReference type="EMBL" id="MDD1781230.1"/>
    </source>
</evidence>
<dbReference type="PANTHER" id="PTHR21581:SF6">
    <property type="entry name" value="TRAFFICKING PROTEIN PARTICLE COMPLEX SUBUNIT 12"/>
    <property type="match status" value="1"/>
</dbReference>
<dbReference type="InterPro" id="IPR018044">
    <property type="entry name" value="Peptidase_S11"/>
</dbReference>
<evidence type="ECO:0000256" key="2">
    <source>
        <dbReference type="ARBA" id="ARBA00004752"/>
    </source>
</evidence>
<dbReference type="SUPFAM" id="SSF56601">
    <property type="entry name" value="beta-lactamase/transpeptidase-like"/>
    <property type="match status" value="1"/>
</dbReference>
<dbReference type="InterPro" id="IPR012338">
    <property type="entry name" value="Beta-lactam/transpept-like"/>
</dbReference>
<evidence type="ECO:0000256" key="7">
    <source>
        <dbReference type="ARBA" id="ARBA00022729"/>
    </source>
</evidence>
<comment type="catalytic activity">
    <reaction evidence="12">
        <text>Preferential cleavage: (Ac)2-L-Lys-D-Ala-|-D-Ala. Also transpeptidation of peptidyl-alanyl moieties that are N-acyl substituents of D-alanine.</text>
        <dbReference type="EC" id="3.4.16.4"/>
    </reaction>
</comment>
<dbReference type="EC" id="3.4.16.4" evidence="4"/>
<evidence type="ECO:0000256" key="13">
    <source>
        <dbReference type="RuleBase" id="RU004016"/>
    </source>
</evidence>
<keyword evidence="8" id="KW-0378">Hydrolase</keyword>
<keyword evidence="17" id="KW-1185">Reference proteome</keyword>
<evidence type="ECO:0000256" key="11">
    <source>
        <dbReference type="ARBA" id="ARBA00023316"/>
    </source>
</evidence>
<comment type="function">
    <text evidence="1">Removes C-terminal D-alanyl residues from sugar-peptide cell wall precursors.</text>
</comment>
<feature type="domain" description="Peptidase S11 D-Ala-D-Ala carboxypeptidase A C-terminal" evidence="15">
    <location>
        <begin position="274"/>
        <end position="364"/>
    </location>
</feature>
<feature type="signal peptide" evidence="14">
    <location>
        <begin position="1"/>
        <end position="19"/>
    </location>
</feature>
<dbReference type="SUPFAM" id="SSF69189">
    <property type="entry name" value="Penicillin-binding protein associated domain"/>
    <property type="match status" value="1"/>
</dbReference>
<dbReference type="InterPro" id="IPR001967">
    <property type="entry name" value="Peptidase_S11_N"/>
</dbReference>
<dbReference type="Pfam" id="PF07943">
    <property type="entry name" value="PBP5_C"/>
    <property type="match status" value="1"/>
</dbReference>
<evidence type="ECO:0000256" key="5">
    <source>
        <dbReference type="ARBA" id="ARBA00022645"/>
    </source>
</evidence>
<keyword evidence="9" id="KW-0133">Cell shape</keyword>
<organism evidence="16 17">
    <name type="scientific">Enterovibrio qingdaonensis</name>
    <dbReference type="NCBI Taxonomy" id="2899818"/>
    <lineage>
        <taxon>Bacteria</taxon>
        <taxon>Pseudomonadati</taxon>
        <taxon>Pseudomonadota</taxon>
        <taxon>Gammaproteobacteria</taxon>
        <taxon>Vibrionales</taxon>
        <taxon>Vibrionaceae</taxon>
        <taxon>Enterovibrio</taxon>
    </lineage>
</organism>
<evidence type="ECO:0000259" key="15">
    <source>
        <dbReference type="SMART" id="SM00936"/>
    </source>
</evidence>
<comment type="similarity">
    <text evidence="3 13">Belongs to the peptidase S11 family.</text>
</comment>
<evidence type="ECO:0000313" key="17">
    <source>
        <dbReference type="Proteomes" id="UP001149821"/>
    </source>
</evidence>
<keyword evidence="11" id="KW-0961">Cell wall biogenesis/degradation</keyword>
<evidence type="ECO:0000256" key="6">
    <source>
        <dbReference type="ARBA" id="ARBA00022670"/>
    </source>
</evidence>
<feature type="chain" id="PRO_5046115205" description="serine-type D-Ala-D-Ala carboxypeptidase" evidence="14">
    <location>
        <begin position="20"/>
        <end position="387"/>
    </location>
</feature>
<dbReference type="Pfam" id="PF00768">
    <property type="entry name" value="Peptidase_S11"/>
    <property type="match status" value="1"/>
</dbReference>
<accession>A0ABT5QL58</accession>
<dbReference type="Gene3D" id="2.60.410.10">
    <property type="entry name" value="D-Ala-D-Ala carboxypeptidase, C-terminal domain"/>
    <property type="match status" value="1"/>
</dbReference>